<evidence type="ECO:0000256" key="1">
    <source>
        <dbReference type="ARBA" id="ARBA00023054"/>
    </source>
</evidence>
<evidence type="ECO:0000256" key="3">
    <source>
        <dbReference type="SAM" id="MobiDB-lite"/>
    </source>
</evidence>
<feature type="compositionally biased region" description="Low complexity" evidence="3">
    <location>
        <begin position="221"/>
        <end position="238"/>
    </location>
</feature>
<evidence type="ECO:0008006" key="6">
    <source>
        <dbReference type="Google" id="ProtNLM"/>
    </source>
</evidence>
<keyword evidence="1 2" id="KW-0175">Coiled coil</keyword>
<gene>
    <name evidence="4" type="ORF">LSCM1_02608</name>
</gene>
<reference evidence="5" key="1">
    <citation type="journal article" date="2021" name="Microbiol. Resour. Announc.">
        <title>LGAAP: Leishmaniinae Genome Assembly and Annotation Pipeline.</title>
        <authorList>
            <person name="Almutairi H."/>
            <person name="Urbaniak M.D."/>
            <person name="Bates M.D."/>
            <person name="Jariyapan N."/>
            <person name="Kwakye-Nuako G."/>
            <person name="Thomaz-Soccol V."/>
            <person name="Al-Salem W.S."/>
            <person name="Dillon R.J."/>
            <person name="Bates P.A."/>
            <person name="Gatherer D."/>
        </authorList>
    </citation>
    <scope>NUCLEOTIDE SEQUENCE [LARGE SCALE GENOMIC DNA]</scope>
</reference>
<proteinExistence type="predicted"/>
<dbReference type="PANTHER" id="PTHR13183:SF3">
    <property type="entry name" value="KDA INNER DYNEIN ARM LIGHT CHAIN, AXONEMAL, PUTATIVE-RELATED"/>
    <property type="match status" value="1"/>
</dbReference>
<name>A0A836H1Z3_9TRYP</name>
<dbReference type="OrthoDB" id="273640at2759"/>
<dbReference type="PANTHER" id="PTHR13183">
    <property type="entry name" value="AXONEMAL INNER ARM DYNEIN LIGHT CHAIN 28"/>
    <property type="match status" value="1"/>
</dbReference>
<dbReference type="RefSeq" id="XP_067175564.1">
    <property type="nucleotide sequence ID" value="XM_067320189.1"/>
</dbReference>
<accession>A0A836H1Z3</accession>
<dbReference type="InterPro" id="IPR019347">
    <property type="entry name" value="Axonemal_dynein_light_chain"/>
</dbReference>
<dbReference type="GO" id="GO:0045504">
    <property type="term" value="F:dynein heavy chain binding"/>
    <property type="evidence" value="ECO:0007669"/>
    <property type="project" value="TreeGrafter"/>
</dbReference>
<dbReference type="Proteomes" id="UP000673552">
    <property type="component" value="Unassembled WGS sequence"/>
</dbReference>
<dbReference type="GeneID" id="92512701"/>
<dbReference type="GO" id="GO:0005930">
    <property type="term" value="C:axoneme"/>
    <property type="evidence" value="ECO:0007669"/>
    <property type="project" value="TreeGrafter"/>
</dbReference>
<keyword evidence="5" id="KW-1185">Reference proteome</keyword>
<comment type="caution">
    <text evidence="4">The sequence shown here is derived from an EMBL/GenBank/DDBJ whole genome shotgun (WGS) entry which is preliminary data.</text>
</comment>
<feature type="region of interest" description="Disordered" evidence="3">
    <location>
        <begin position="221"/>
        <end position="242"/>
    </location>
</feature>
<evidence type="ECO:0000313" key="5">
    <source>
        <dbReference type="Proteomes" id="UP000673552"/>
    </source>
</evidence>
<dbReference type="AlphaFoldDB" id="A0A836H1Z3"/>
<sequence>MDQADLTAPLLQLNPPVLVRATGSDPSTINLFALRRAITEAVLDTPAIISSQKPLSTGVAAPSHVARKLHDAKRTAQNVYRQACNVTTPTASGVSLAPLLRVQAIRATGKCKGPLAGDTKGHEAITYSAAAATADNSGHLSAADVRHGLVSALPSPTAASIPSPRASSHAPLAATVTATATAAMASADSQAVSMSMPYLMRHIQDTGALLDTLFPIQPQPAAAAPSCTGSPSGASFESEAGEEDAEHLFSVQTVSAAPAFREDVVALHAALQERLEARRAQPTGLCPIRRALYRDLFSELVRQVTVEEPARGLLLARVREEAEHALQVHAALLREGQRFASGKLLRDTHDTLALKERLAALHQEKVALEIRKHELLETCKEVEQRFEEERQLRLKQQQDEIKYLRHANQQLSLRLKMETERESVAGEMEGSGEAAPAMS</sequence>
<reference evidence="5" key="2">
    <citation type="journal article" date="2021" name="Sci. Data">
        <title>Chromosome-scale genome sequencing, assembly and annotation of six genomes from subfamily Leishmaniinae.</title>
        <authorList>
            <person name="Almutairi H."/>
            <person name="Urbaniak M.D."/>
            <person name="Bates M.D."/>
            <person name="Jariyapan N."/>
            <person name="Kwakye-Nuako G."/>
            <person name="Thomaz Soccol V."/>
            <person name="Al-Salem W.S."/>
            <person name="Dillon R.J."/>
            <person name="Bates P.A."/>
            <person name="Gatherer D."/>
        </authorList>
    </citation>
    <scope>NUCLEOTIDE SEQUENCE [LARGE SCALE GENOMIC DNA]</scope>
</reference>
<organism evidence="4 5">
    <name type="scientific">Leishmania martiniquensis</name>
    <dbReference type="NCBI Taxonomy" id="1580590"/>
    <lineage>
        <taxon>Eukaryota</taxon>
        <taxon>Discoba</taxon>
        <taxon>Euglenozoa</taxon>
        <taxon>Kinetoplastea</taxon>
        <taxon>Metakinetoplastina</taxon>
        <taxon>Trypanosomatida</taxon>
        <taxon>Trypanosomatidae</taxon>
        <taxon>Leishmaniinae</taxon>
        <taxon>Leishmania</taxon>
    </lineage>
</organism>
<dbReference type="Pfam" id="PF10211">
    <property type="entry name" value="Ax_dynein_light"/>
    <property type="match status" value="1"/>
</dbReference>
<feature type="coiled-coil region" evidence="2">
    <location>
        <begin position="315"/>
        <end position="414"/>
    </location>
</feature>
<evidence type="ECO:0000256" key="2">
    <source>
        <dbReference type="SAM" id="Coils"/>
    </source>
</evidence>
<evidence type="ECO:0000313" key="4">
    <source>
        <dbReference type="EMBL" id="KAG5469391.1"/>
    </source>
</evidence>
<dbReference type="KEGG" id="lmat:92512701"/>
<dbReference type="EMBL" id="JAFEUZ010000033">
    <property type="protein sequence ID" value="KAG5469391.1"/>
    <property type="molecule type" value="Genomic_DNA"/>
</dbReference>
<protein>
    <recommendedName>
        <fullName evidence="6">33 kDa inner dynein arm light chain, axonemal</fullName>
    </recommendedName>
</protein>